<dbReference type="Pfam" id="PF00271">
    <property type="entry name" value="Helicase_C"/>
    <property type="match status" value="1"/>
</dbReference>
<evidence type="ECO:0000259" key="4">
    <source>
        <dbReference type="PROSITE" id="PS51192"/>
    </source>
</evidence>
<dbReference type="Pfam" id="PF04851">
    <property type="entry name" value="ResIII"/>
    <property type="match status" value="1"/>
</dbReference>
<dbReference type="GO" id="GO:0016787">
    <property type="term" value="F:hydrolase activity"/>
    <property type="evidence" value="ECO:0007669"/>
    <property type="project" value="InterPro"/>
</dbReference>
<dbReference type="AlphaFoldDB" id="A0A4R2NVB1"/>
<evidence type="ECO:0000256" key="1">
    <source>
        <dbReference type="ARBA" id="ARBA00022741"/>
    </source>
</evidence>
<dbReference type="PANTHER" id="PTHR30580">
    <property type="entry name" value="PRIMOSOMAL PROTEIN N"/>
    <property type="match status" value="1"/>
</dbReference>
<dbReference type="PANTHER" id="PTHR30580:SF1">
    <property type="entry name" value="COMF OPERON PROTEIN 1"/>
    <property type="match status" value="1"/>
</dbReference>
<keyword evidence="1" id="KW-0547">Nucleotide-binding</keyword>
<gene>
    <name evidence="6" type="ORF">EV207_12057</name>
</gene>
<dbReference type="PROSITE" id="PS51192">
    <property type="entry name" value="HELICASE_ATP_BIND_1"/>
    <property type="match status" value="1"/>
</dbReference>
<evidence type="ECO:0000313" key="7">
    <source>
        <dbReference type="Proteomes" id="UP000295416"/>
    </source>
</evidence>
<protein>
    <submittedName>
        <fullName evidence="6">Competence protein ComFA</fullName>
    </submittedName>
</protein>
<dbReference type="EMBL" id="SLXK01000020">
    <property type="protein sequence ID" value="TCP26023.1"/>
    <property type="molecule type" value="Genomic_DNA"/>
</dbReference>
<evidence type="ECO:0000259" key="5">
    <source>
        <dbReference type="PROSITE" id="PS51194"/>
    </source>
</evidence>
<feature type="domain" description="Helicase C-terminal" evidence="5">
    <location>
        <begin position="359"/>
        <end position="500"/>
    </location>
</feature>
<dbReference type="Proteomes" id="UP000295416">
    <property type="component" value="Unassembled WGS sequence"/>
</dbReference>
<keyword evidence="3" id="KW-0238">DNA-binding</keyword>
<dbReference type="SMART" id="SM00487">
    <property type="entry name" value="DEXDc"/>
    <property type="match status" value="1"/>
</dbReference>
<dbReference type="RefSeq" id="WP_132746712.1">
    <property type="nucleotide sequence ID" value="NZ_SLXK01000020.1"/>
</dbReference>
<dbReference type="GO" id="GO:0005524">
    <property type="term" value="F:ATP binding"/>
    <property type="evidence" value="ECO:0007669"/>
    <property type="project" value="UniProtKB-KW"/>
</dbReference>
<dbReference type="InterPro" id="IPR027417">
    <property type="entry name" value="P-loop_NTPase"/>
</dbReference>
<keyword evidence="7" id="KW-1185">Reference proteome</keyword>
<evidence type="ECO:0000313" key="6">
    <source>
        <dbReference type="EMBL" id="TCP26023.1"/>
    </source>
</evidence>
<comment type="caution">
    <text evidence="6">The sequence shown here is derived from an EMBL/GenBank/DDBJ whole genome shotgun (WGS) entry which is preliminary data.</text>
</comment>
<dbReference type="GO" id="GO:0003677">
    <property type="term" value="F:DNA binding"/>
    <property type="evidence" value="ECO:0007669"/>
    <property type="project" value="UniProtKB-KW"/>
</dbReference>
<dbReference type="SUPFAM" id="SSF52540">
    <property type="entry name" value="P-loop containing nucleoside triphosphate hydrolases"/>
    <property type="match status" value="1"/>
</dbReference>
<dbReference type="OrthoDB" id="2077914at2"/>
<proteinExistence type="predicted"/>
<dbReference type="SMART" id="SM00490">
    <property type="entry name" value="HELICc"/>
    <property type="match status" value="1"/>
</dbReference>
<name>A0A4R2NVB1_9BACL</name>
<dbReference type="GO" id="GO:0006270">
    <property type="term" value="P:DNA replication initiation"/>
    <property type="evidence" value="ECO:0007669"/>
    <property type="project" value="TreeGrafter"/>
</dbReference>
<evidence type="ECO:0000256" key="3">
    <source>
        <dbReference type="ARBA" id="ARBA00023125"/>
    </source>
</evidence>
<dbReference type="InterPro" id="IPR006935">
    <property type="entry name" value="Helicase/UvrB_N"/>
</dbReference>
<keyword evidence="2" id="KW-0067">ATP-binding</keyword>
<dbReference type="InterPro" id="IPR014001">
    <property type="entry name" value="Helicase_ATP-bd"/>
</dbReference>
<accession>A0A4R2NVB1</accession>
<dbReference type="GO" id="GO:0006302">
    <property type="term" value="P:double-strand break repair"/>
    <property type="evidence" value="ECO:0007669"/>
    <property type="project" value="TreeGrafter"/>
</dbReference>
<feature type="domain" description="Helicase ATP-binding" evidence="4">
    <location>
        <begin position="174"/>
        <end position="326"/>
    </location>
</feature>
<sequence>MKQFVQAFKEAGGWLFTSSSPPSKSETVPITSYDSHLNTSSNTPFNPNPELQEHLYGREWLLEELPFNLEIIQEHIAAGCVTLSPAICIDNKRPCCVRCGNVTPYLFSSYDCARCMKRCHYCRQCLTMGVVKQCSSLVTWTGPPPIIPSYEDETLCRWKGTLSDAQADASHSLLKAVRDSKDFLIWAVCGAGKTEVLFQAIEKLLANGKRTAIATPRTDVVIELLPRLQKAFPSVPISALYGGSTERIPGAPFVIATTHQLLRFKAYFDAIIIDEVDAFPFHHDPMLLYAVKKALKPSSPTIYLTATPTGELKKRFLSHRLNGVKIPRRYHGHPLPVPKSVWAGNWRKQIKNGRLSKTFLDWLKERVELQRPIFIFVPSVEVLRQLTRLLNEYVKAGAASVHAEDPERHQKVADFRKGTIRILVTTTILERGVTVPFADAAVFGADDHVFNESALVQISGRIGRDSRDPGGDIIFFHFGVTLEMVKARTHIMDMNKEGGV</sequence>
<dbReference type="PROSITE" id="PS51194">
    <property type="entry name" value="HELICASE_CTER"/>
    <property type="match status" value="1"/>
</dbReference>
<dbReference type="Gene3D" id="3.40.50.300">
    <property type="entry name" value="P-loop containing nucleotide triphosphate hydrolases"/>
    <property type="match status" value="2"/>
</dbReference>
<evidence type="ECO:0000256" key="2">
    <source>
        <dbReference type="ARBA" id="ARBA00022840"/>
    </source>
</evidence>
<dbReference type="GO" id="GO:0006310">
    <property type="term" value="P:DNA recombination"/>
    <property type="evidence" value="ECO:0007669"/>
    <property type="project" value="TreeGrafter"/>
</dbReference>
<reference evidence="6 7" key="1">
    <citation type="submission" date="2019-03" db="EMBL/GenBank/DDBJ databases">
        <title>Genomic Encyclopedia of Type Strains, Phase IV (KMG-IV): sequencing the most valuable type-strain genomes for metagenomic binning, comparative biology and taxonomic classification.</title>
        <authorList>
            <person name="Goeker M."/>
        </authorList>
    </citation>
    <scope>NUCLEOTIDE SEQUENCE [LARGE SCALE GENOMIC DNA]</scope>
    <source>
        <strain evidence="6 7">DSM 19377</strain>
    </source>
</reference>
<dbReference type="InterPro" id="IPR001650">
    <property type="entry name" value="Helicase_C-like"/>
</dbReference>
<organism evidence="6 7">
    <name type="scientific">Scopulibacillus darangshiensis</name>
    <dbReference type="NCBI Taxonomy" id="442528"/>
    <lineage>
        <taxon>Bacteria</taxon>
        <taxon>Bacillati</taxon>
        <taxon>Bacillota</taxon>
        <taxon>Bacilli</taxon>
        <taxon>Bacillales</taxon>
        <taxon>Sporolactobacillaceae</taxon>
        <taxon>Scopulibacillus</taxon>
    </lineage>
</organism>
<dbReference type="GO" id="GO:0043138">
    <property type="term" value="F:3'-5' DNA helicase activity"/>
    <property type="evidence" value="ECO:0007669"/>
    <property type="project" value="TreeGrafter"/>
</dbReference>